<sequence>MGDVGFRETVPQAGESIGEVQTGVGRLGSDKRQTIAP</sequence>
<dbReference type="EMBL" id="MTHB01000027">
    <property type="protein sequence ID" value="OXC80005.1"/>
    <property type="molecule type" value="Genomic_DNA"/>
</dbReference>
<comment type="caution">
    <text evidence="2">The sequence shown here is derived from an EMBL/GenBank/DDBJ whole genome shotgun (WGS) entry which is preliminary data.</text>
</comment>
<evidence type="ECO:0000256" key="1">
    <source>
        <dbReference type="SAM" id="MobiDB-lite"/>
    </source>
</evidence>
<evidence type="ECO:0000313" key="3">
    <source>
        <dbReference type="Proteomes" id="UP000214720"/>
    </source>
</evidence>
<evidence type="ECO:0000313" key="2">
    <source>
        <dbReference type="EMBL" id="OXC80005.1"/>
    </source>
</evidence>
<protein>
    <submittedName>
        <fullName evidence="2">Uncharacterized protein</fullName>
    </submittedName>
</protein>
<name>A0A226X953_CABSO</name>
<dbReference type="AlphaFoldDB" id="A0A226X953"/>
<organism evidence="2 3">
    <name type="scientific">Caballeronia sordidicola</name>
    <name type="common">Burkholderia sordidicola</name>
    <dbReference type="NCBI Taxonomy" id="196367"/>
    <lineage>
        <taxon>Bacteria</taxon>
        <taxon>Pseudomonadati</taxon>
        <taxon>Pseudomonadota</taxon>
        <taxon>Betaproteobacteria</taxon>
        <taxon>Burkholderiales</taxon>
        <taxon>Burkholderiaceae</taxon>
        <taxon>Caballeronia</taxon>
    </lineage>
</organism>
<proteinExistence type="predicted"/>
<feature type="region of interest" description="Disordered" evidence="1">
    <location>
        <begin position="1"/>
        <end position="37"/>
    </location>
</feature>
<accession>A0A226X953</accession>
<gene>
    <name evidence="2" type="ORF">BSU04_04235</name>
</gene>
<dbReference type="Proteomes" id="UP000214720">
    <property type="component" value="Unassembled WGS sequence"/>
</dbReference>
<reference evidence="3" key="1">
    <citation type="submission" date="2017-01" db="EMBL/GenBank/DDBJ databases">
        <title>Genome Analysis of Deinococcus marmoris KOPRI26562.</title>
        <authorList>
            <person name="Kim J.H."/>
            <person name="Oh H.-M."/>
        </authorList>
    </citation>
    <scope>NUCLEOTIDE SEQUENCE [LARGE SCALE GENOMIC DNA]</scope>
    <source>
        <strain evidence="3">PAMC 26633</strain>
    </source>
</reference>
<feature type="compositionally biased region" description="Basic and acidic residues" evidence="1">
    <location>
        <begin position="28"/>
        <end position="37"/>
    </location>
</feature>